<dbReference type="PANTHER" id="PTHR42721:SF3">
    <property type="entry name" value="BETA-D-XYLOSIDASE 5-RELATED"/>
    <property type="match status" value="1"/>
</dbReference>
<evidence type="ECO:0000256" key="8">
    <source>
        <dbReference type="ARBA" id="ARBA00023295"/>
    </source>
</evidence>
<proteinExistence type="inferred from homology"/>
<evidence type="ECO:0000313" key="16">
    <source>
        <dbReference type="Proteomes" id="UP001187682"/>
    </source>
</evidence>
<dbReference type="GO" id="GO:0031222">
    <property type="term" value="P:arabinan catabolic process"/>
    <property type="evidence" value="ECO:0007669"/>
    <property type="project" value="TreeGrafter"/>
</dbReference>
<feature type="region of interest" description="Disordered" evidence="12">
    <location>
        <begin position="164"/>
        <end position="376"/>
    </location>
</feature>
<dbReference type="InterPro" id="IPR026891">
    <property type="entry name" value="Fn3-like"/>
</dbReference>
<keyword evidence="3" id="KW-0858">Xylan degradation</keyword>
<feature type="compositionally biased region" description="Pro residues" evidence="12">
    <location>
        <begin position="241"/>
        <end position="250"/>
    </location>
</feature>
<dbReference type="InterPro" id="IPR001764">
    <property type="entry name" value="Glyco_hydro_3_N"/>
</dbReference>
<dbReference type="Gene3D" id="2.60.40.10">
    <property type="entry name" value="Immunoglobulins"/>
    <property type="match status" value="1"/>
</dbReference>
<evidence type="ECO:0000259" key="14">
    <source>
        <dbReference type="SMART" id="SM01217"/>
    </source>
</evidence>
<dbReference type="Gene3D" id="3.20.20.300">
    <property type="entry name" value="Glycoside hydrolase, family 3, N-terminal domain"/>
    <property type="match status" value="1"/>
</dbReference>
<feature type="domain" description="Myb-like" evidence="13">
    <location>
        <begin position="106"/>
        <end position="154"/>
    </location>
</feature>
<feature type="compositionally biased region" description="Polar residues" evidence="12">
    <location>
        <begin position="223"/>
        <end position="236"/>
    </location>
</feature>
<dbReference type="InterPro" id="IPR036881">
    <property type="entry name" value="Glyco_hydro_3_C_sf"/>
</dbReference>
<dbReference type="InterPro" id="IPR017853">
    <property type="entry name" value="GH"/>
</dbReference>
<dbReference type="InterPro" id="IPR044993">
    <property type="entry name" value="BXL"/>
</dbReference>
<dbReference type="PANTHER" id="PTHR42721">
    <property type="entry name" value="SUGAR HYDROLASE-RELATED"/>
    <property type="match status" value="1"/>
</dbReference>
<name>A0AAE8SVA0_9PEZI</name>
<keyword evidence="9" id="KW-0624">Polysaccharide degradation</keyword>
<evidence type="ECO:0000256" key="10">
    <source>
        <dbReference type="ARBA" id="ARBA00024574"/>
    </source>
</evidence>
<dbReference type="CDD" id="cd00167">
    <property type="entry name" value="SANT"/>
    <property type="match status" value="1"/>
</dbReference>
<reference evidence="15" key="1">
    <citation type="submission" date="2018-03" db="EMBL/GenBank/DDBJ databases">
        <authorList>
            <person name="Guldener U."/>
        </authorList>
    </citation>
    <scope>NUCLEOTIDE SEQUENCE</scope>
</reference>
<dbReference type="SMART" id="SM01217">
    <property type="entry name" value="Fn3_like"/>
    <property type="match status" value="1"/>
</dbReference>
<evidence type="ECO:0000256" key="1">
    <source>
        <dbReference type="ARBA" id="ARBA00004851"/>
    </source>
</evidence>
<dbReference type="InterPro" id="IPR009057">
    <property type="entry name" value="Homeodomain-like_sf"/>
</dbReference>
<dbReference type="EMBL" id="ONZQ02000006">
    <property type="protein sequence ID" value="SPO02550.1"/>
    <property type="molecule type" value="Genomic_DNA"/>
</dbReference>
<dbReference type="GO" id="GO:0046556">
    <property type="term" value="F:alpha-L-arabinofuranosidase activity"/>
    <property type="evidence" value="ECO:0007669"/>
    <property type="project" value="TreeGrafter"/>
</dbReference>
<evidence type="ECO:0000256" key="5">
    <source>
        <dbReference type="ARBA" id="ARBA00022801"/>
    </source>
</evidence>
<feature type="compositionally biased region" description="Polar residues" evidence="12">
    <location>
        <begin position="206"/>
        <end position="216"/>
    </location>
</feature>
<dbReference type="EC" id="3.2.1.37" evidence="11"/>
<dbReference type="GO" id="GO:0045493">
    <property type="term" value="P:xylan catabolic process"/>
    <property type="evidence" value="ECO:0007669"/>
    <property type="project" value="UniProtKB-KW"/>
</dbReference>
<dbReference type="Pfam" id="PF00933">
    <property type="entry name" value="Glyco_hydro_3"/>
    <property type="match status" value="1"/>
</dbReference>
<gene>
    <name evidence="15" type="ORF">DNG_05223</name>
</gene>
<dbReference type="InterPro" id="IPR036962">
    <property type="entry name" value="Glyco_hydro_3_N_sf"/>
</dbReference>
<evidence type="ECO:0000256" key="11">
    <source>
        <dbReference type="ARBA" id="ARBA00026107"/>
    </source>
</evidence>
<evidence type="ECO:0000259" key="13">
    <source>
        <dbReference type="SMART" id="SM00717"/>
    </source>
</evidence>
<comment type="catalytic activity">
    <reaction evidence="10">
        <text>Hydrolysis of (1-&gt;4)-beta-D-xylans, to remove successive D-xylose residues from the non-reducing termini.</text>
        <dbReference type="EC" id="3.2.1.37"/>
    </reaction>
</comment>
<keyword evidence="5" id="KW-0378">Hydrolase</keyword>
<feature type="compositionally biased region" description="Basic and acidic residues" evidence="12">
    <location>
        <begin position="165"/>
        <end position="177"/>
    </location>
</feature>
<dbReference type="SUPFAM" id="SSF51445">
    <property type="entry name" value="(Trans)glycosidases"/>
    <property type="match status" value="1"/>
</dbReference>
<dbReference type="Pfam" id="PF00249">
    <property type="entry name" value="Myb_DNA-binding"/>
    <property type="match status" value="1"/>
</dbReference>
<comment type="caution">
    <text evidence="15">The sequence shown here is derived from an EMBL/GenBank/DDBJ whole genome shotgun (WGS) entry which is preliminary data.</text>
</comment>
<evidence type="ECO:0000256" key="9">
    <source>
        <dbReference type="ARBA" id="ARBA00023326"/>
    </source>
</evidence>
<dbReference type="SUPFAM" id="SSF52279">
    <property type="entry name" value="Beta-D-glucan exohydrolase, C-terminal domain"/>
    <property type="match status" value="1"/>
</dbReference>
<evidence type="ECO:0000256" key="3">
    <source>
        <dbReference type="ARBA" id="ARBA00022651"/>
    </source>
</evidence>
<evidence type="ECO:0000256" key="12">
    <source>
        <dbReference type="SAM" id="MobiDB-lite"/>
    </source>
</evidence>
<feature type="compositionally biased region" description="Polar residues" evidence="12">
    <location>
        <begin position="318"/>
        <end position="327"/>
    </location>
</feature>
<dbReference type="SUPFAM" id="SSF46689">
    <property type="entry name" value="Homeodomain-like"/>
    <property type="match status" value="1"/>
</dbReference>
<feature type="domain" description="Fibronectin type III-like" evidence="14">
    <location>
        <begin position="1215"/>
        <end position="1285"/>
    </location>
</feature>
<dbReference type="Pfam" id="PF01915">
    <property type="entry name" value="Glyco_hydro_3_C"/>
    <property type="match status" value="1"/>
</dbReference>
<dbReference type="Gene3D" id="1.10.10.60">
    <property type="entry name" value="Homeodomain-like"/>
    <property type="match status" value="1"/>
</dbReference>
<feature type="region of interest" description="Disordered" evidence="12">
    <location>
        <begin position="79"/>
        <end position="102"/>
    </location>
</feature>
<evidence type="ECO:0000313" key="15">
    <source>
        <dbReference type="EMBL" id="SPO02550.1"/>
    </source>
</evidence>
<comment type="pathway">
    <text evidence="1">Glycan degradation; xylan degradation.</text>
</comment>
<dbReference type="Gene3D" id="3.40.50.1700">
    <property type="entry name" value="Glycoside hydrolase family 3 C-terminal domain"/>
    <property type="match status" value="1"/>
</dbReference>
<keyword evidence="8" id="KW-0326">Glycosidase</keyword>
<accession>A0AAE8SVA0</accession>
<sequence length="1315" mass="142634">MAVPVAVSPAGYYGSHSTANGAPFNAKYLYNEHMLREEGRVGGNGSVRSGEVERVPMRPQGRKMLDPLLLLRAHRESERGFGHEGHGTPTQLAPRGQLGAGRENQASRYWSVSEITEFPALLRAFGTDWGGIASHMGSKTPIMVKNYFVRQKDKNEGWEAIVTEADEKRRRGEKRPDPPPPSTPGIKKRQEQAPSPGHRPLAGATAATSKPSTPSETALRPQKATTAIGQQPNQQFIPVYPKMPPHPPQHQPASCFPAASKAPGSRYGFANAGGGDGPRYGESGSVGGRADKAASPSSGKRQKEREPNKKPAQPLEEGNTSVATHPKTQPAAGREMRSALVKEGKGEGEGQGGKKDALNEEQGARPPKERRVKPEKVTFRDPEVAIREKFSVSIMGMKVLLIGPKSIYGNVAKPRKCRDSHEVELASFGESGNWIARYDGQWKQSGELDDQYPALREEIKTRRLRRLAMCALGPRGSYFASWKDGSMTMHGPISAEIESCNAGGREVVAVAFGYGDSYLISYGGNRHTLGNMKGYYPHLQEFIAQNELSILELRFPDCESGPLAENGVCDVTASPAERAAALVEAMTIDEKLANLVNTAPGALRIGLPPYQWWSEALHGVGWSPGVSFAQNGSYSSATSFANPILLSAAFDDELVFKVASTISTEARAFNNAGRAGLDYWTPNINPLRDPRWGRGMETPGEDPRRIRGYVRALLAGLEGEGDDNGGTKKVLATCKHYAGNDIERWGDVTRHNFSATVSLQDLVEYHLPGFRQCARDSRVSSFMCAYNAVNGTPACADEYLLQTVLREHWGWGDDEDRYVTSDCDAVEDIFAEHGWVETAAEAAGRALAAGTDTVCEYSSLTDVVGAWDGGFLEEEVVDRALRRLYAGLVRVGYFDPPGEDDGYRSLGWEDVNTEDAQALARQSAADGIVLLKNDGSLPLTFDRNRSVAVIGHWADAPLQMLGGYSGTPPYYLTPRYVAEAIHETVHYAPGPVNPAVGAEDTWTEAAVEAARKADVVFYFGGLDLTIEREDRDRTSVGWPAAQLALIGEICAQGGEEKKPCMVAQLGTLVDDAPLLANENVSAVVWAGYPGQAGGAAVLDILYGVTAPAGRLPATQYPASYAEEVPMTDMPLRPGSTVEGKQRLGRTYKWYDGAVLPFGYGLHYTTFEASFLGGLEKSYEIEELIGGCGEEEYLDLCPFTAVKVGVKNTGEVGSDFVALVFVNGTYGPVPHPLKELVGYRRLRRVEPAKERDVEIGLTLGDIARVDERGNTVLHPGMYTLQVDVPVQDTINFQITGRDTVLDVWPQPEGGSIGTVQ</sequence>
<dbReference type="InterPro" id="IPR001005">
    <property type="entry name" value="SANT/Myb"/>
</dbReference>
<evidence type="ECO:0000256" key="4">
    <source>
        <dbReference type="ARBA" id="ARBA00022729"/>
    </source>
</evidence>
<keyword evidence="6" id="KW-0325">Glycoprotein</keyword>
<dbReference type="InterPro" id="IPR013783">
    <property type="entry name" value="Ig-like_fold"/>
</dbReference>
<organism evidence="15 16">
    <name type="scientific">Cephalotrichum gorgonifer</name>
    <dbReference type="NCBI Taxonomy" id="2041049"/>
    <lineage>
        <taxon>Eukaryota</taxon>
        <taxon>Fungi</taxon>
        <taxon>Dikarya</taxon>
        <taxon>Ascomycota</taxon>
        <taxon>Pezizomycotina</taxon>
        <taxon>Sordariomycetes</taxon>
        <taxon>Hypocreomycetidae</taxon>
        <taxon>Microascales</taxon>
        <taxon>Microascaceae</taxon>
        <taxon>Cephalotrichum</taxon>
    </lineage>
</organism>
<dbReference type="InterPro" id="IPR002772">
    <property type="entry name" value="Glyco_hydro_3_C"/>
</dbReference>
<protein>
    <recommendedName>
        <fullName evidence="11">xylan 1,4-beta-xylosidase</fullName>
        <ecNumber evidence="11">3.2.1.37</ecNumber>
    </recommendedName>
</protein>
<dbReference type="GO" id="GO:0009044">
    <property type="term" value="F:xylan 1,4-beta-xylosidase activity"/>
    <property type="evidence" value="ECO:0007669"/>
    <property type="project" value="UniProtKB-EC"/>
</dbReference>
<dbReference type="Proteomes" id="UP001187682">
    <property type="component" value="Unassembled WGS sequence"/>
</dbReference>
<evidence type="ECO:0000256" key="6">
    <source>
        <dbReference type="ARBA" id="ARBA00023180"/>
    </source>
</evidence>
<keyword evidence="16" id="KW-1185">Reference proteome</keyword>
<dbReference type="Pfam" id="PF14310">
    <property type="entry name" value="Fn3-like"/>
    <property type="match status" value="1"/>
</dbReference>
<comment type="similarity">
    <text evidence="2">Belongs to the glycosyl hydrolase 3 family.</text>
</comment>
<keyword evidence="7" id="KW-0119">Carbohydrate metabolism</keyword>
<feature type="compositionally biased region" description="Basic and acidic residues" evidence="12">
    <location>
        <begin position="334"/>
        <end position="376"/>
    </location>
</feature>
<keyword evidence="4" id="KW-0732">Signal</keyword>
<evidence type="ECO:0000256" key="7">
    <source>
        <dbReference type="ARBA" id="ARBA00023277"/>
    </source>
</evidence>
<dbReference type="SMART" id="SM00717">
    <property type="entry name" value="SANT"/>
    <property type="match status" value="1"/>
</dbReference>
<evidence type="ECO:0000256" key="2">
    <source>
        <dbReference type="ARBA" id="ARBA00005336"/>
    </source>
</evidence>